<evidence type="ECO:0000313" key="1">
    <source>
        <dbReference type="EMBL" id="AGH43410.1"/>
    </source>
</evidence>
<sequence length="53" mass="6138">MQIKLKLKLIMKKDKKRGDLGVDLFGLEPLMQACIRFIDIQYTLSHSSFKLAI</sequence>
<dbReference type="HOGENOM" id="CLU_3064430_0_0_6"/>
<dbReference type="STRING" id="1129794.C427_1301"/>
<dbReference type="AlphaFoldDB" id="K7ACU2"/>
<gene>
    <name evidence="1" type="ORF">C427_1301</name>
</gene>
<name>K7ACU2_9ALTE</name>
<dbReference type="EMBL" id="CP003837">
    <property type="protein sequence ID" value="AGH43410.1"/>
    <property type="molecule type" value="Genomic_DNA"/>
</dbReference>
<organism evidence="1 2">
    <name type="scientific">Paraglaciecola psychrophila 170</name>
    <dbReference type="NCBI Taxonomy" id="1129794"/>
    <lineage>
        <taxon>Bacteria</taxon>
        <taxon>Pseudomonadati</taxon>
        <taxon>Pseudomonadota</taxon>
        <taxon>Gammaproteobacteria</taxon>
        <taxon>Alteromonadales</taxon>
        <taxon>Alteromonadaceae</taxon>
        <taxon>Paraglaciecola</taxon>
    </lineage>
</organism>
<reference evidence="1 2" key="1">
    <citation type="journal article" date="2013" name="Genome Announc.">
        <title>Complete Genome Sequence of Glaciecola psychrophila Strain 170T.</title>
        <authorList>
            <person name="Yin J."/>
            <person name="Chen J."/>
            <person name="Liu G."/>
            <person name="Yu Y."/>
            <person name="Song L."/>
            <person name="Wang X."/>
            <person name="Qu X."/>
        </authorList>
    </citation>
    <scope>NUCLEOTIDE SEQUENCE [LARGE SCALE GENOMIC DNA]</scope>
    <source>
        <strain evidence="1 2">170</strain>
    </source>
</reference>
<protein>
    <submittedName>
        <fullName evidence="1">Uncharacterized protein</fullName>
    </submittedName>
</protein>
<evidence type="ECO:0000313" key="2">
    <source>
        <dbReference type="Proteomes" id="UP000011864"/>
    </source>
</evidence>
<dbReference type="KEGG" id="gps:C427_1301"/>
<keyword evidence="2" id="KW-1185">Reference proteome</keyword>
<dbReference type="Proteomes" id="UP000011864">
    <property type="component" value="Chromosome"/>
</dbReference>
<accession>K7ACU2</accession>
<proteinExistence type="predicted"/>